<dbReference type="AlphaFoldDB" id="A0A7S0LAC3"/>
<evidence type="ECO:0000313" key="2">
    <source>
        <dbReference type="EMBL" id="CAD8605392.1"/>
    </source>
</evidence>
<feature type="region of interest" description="Disordered" evidence="1">
    <location>
        <begin position="79"/>
        <end position="103"/>
    </location>
</feature>
<organism evidence="2">
    <name type="scientific">Coccolithus braarudii</name>
    <dbReference type="NCBI Taxonomy" id="221442"/>
    <lineage>
        <taxon>Eukaryota</taxon>
        <taxon>Haptista</taxon>
        <taxon>Haptophyta</taxon>
        <taxon>Prymnesiophyceae</taxon>
        <taxon>Coccolithales</taxon>
        <taxon>Coccolithaceae</taxon>
        <taxon>Coccolithus</taxon>
    </lineage>
</organism>
<name>A0A7S0LAC3_9EUKA</name>
<reference evidence="2" key="1">
    <citation type="submission" date="2021-01" db="EMBL/GenBank/DDBJ databases">
        <authorList>
            <person name="Corre E."/>
            <person name="Pelletier E."/>
            <person name="Niang G."/>
            <person name="Scheremetjew M."/>
            <person name="Finn R."/>
            <person name="Kale V."/>
            <person name="Holt S."/>
            <person name="Cochrane G."/>
            <person name="Meng A."/>
            <person name="Brown T."/>
            <person name="Cohen L."/>
        </authorList>
    </citation>
    <scope>NUCLEOTIDE SEQUENCE</scope>
    <source>
        <strain evidence="2">PLY182g</strain>
    </source>
</reference>
<feature type="compositionally biased region" description="Basic and acidic residues" evidence="1">
    <location>
        <begin position="80"/>
        <end position="91"/>
    </location>
</feature>
<accession>A0A7S0LAC3</accession>
<evidence type="ECO:0000256" key="1">
    <source>
        <dbReference type="SAM" id="MobiDB-lite"/>
    </source>
</evidence>
<dbReference type="EMBL" id="HBEY01018097">
    <property type="protein sequence ID" value="CAD8605392.1"/>
    <property type="molecule type" value="Transcribed_RNA"/>
</dbReference>
<gene>
    <name evidence="2" type="ORF">CPEL01642_LOCUS8727</name>
</gene>
<proteinExistence type="predicted"/>
<sequence>MPMASKRVQVKLWSKKRSDQYSEEEEEKGKTASAKLRSRKALVEMQGKAEQGKADQKTSIPPTKKASSKWWNIYLSQKHGGGEKSKKRWDWAPKMGKGRGIKGNFSSLTGRARWMKRLLDLKKMLQEFFDW</sequence>
<protein>
    <submittedName>
        <fullName evidence="2">Uncharacterized protein</fullName>
    </submittedName>
</protein>
<feature type="region of interest" description="Disordered" evidence="1">
    <location>
        <begin position="1"/>
        <end position="65"/>
    </location>
</feature>